<proteinExistence type="predicted"/>
<gene>
    <name evidence="2" type="ORF">EXIGLDRAFT_152085</name>
</gene>
<feature type="compositionally biased region" description="Basic residues" evidence="1">
    <location>
        <begin position="118"/>
        <end position="137"/>
    </location>
</feature>
<feature type="region of interest" description="Disordered" evidence="1">
    <location>
        <begin position="112"/>
        <end position="193"/>
    </location>
</feature>
<dbReference type="EMBL" id="KV425883">
    <property type="protein sequence ID" value="KZW03490.1"/>
    <property type="molecule type" value="Genomic_DNA"/>
</dbReference>
<feature type="compositionally biased region" description="Polar residues" evidence="1">
    <location>
        <begin position="182"/>
        <end position="193"/>
    </location>
</feature>
<accession>A0A166BRS1</accession>
<dbReference type="AlphaFoldDB" id="A0A166BRS1"/>
<keyword evidence="3" id="KW-1185">Reference proteome</keyword>
<dbReference type="Proteomes" id="UP000077266">
    <property type="component" value="Unassembled WGS sequence"/>
</dbReference>
<organism evidence="2 3">
    <name type="scientific">Exidia glandulosa HHB12029</name>
    <dbReference type="NCBI Taxonomy" id="1314781"/>
    <lineage>
        <taxon>Eukaryota</taxon>
        <taxon>Fungi</taxon>
        <taxon>Dikarya</taxon>
        <taxon>Basidiomycota</taxon>
        <taxon>Agaricomycotina</taxon>
        <taxon>Agaricomycetes</taxon>
        <taxon>Auriculariales</taxon>
        <taxon>Exidiaceae</taxon>
        <taxon>Exidia</taxon>
    </lineage>
</organism>
<dbReference type="InParanoid" id="A0A166BRS1"/>
<feature type="compositionally biased region" description="Basic residues" evidence="1">
    <location>
        <begin position="154"/>
        <end position="168"/>
    </location>
</feature>
<name>A0A166BRS1_EXIGL</name>
<evidence type="ECO:0000313" key="3">
    <source>
        <dbReference type="Proteomes" id="UP000077266"/>
    </source>
</evidence>
<reference evidence="2 3" key="1">
    <citation type="journal article" date="2016" name="Mol. Biol. Evol.">
        <title>Comparative Genomics of Early-Diverging Mushroom-Forming Fungi Provides Insights into the Origins of Lignocellulose Decay Capabilities.</title>
        <authorList>
            <person name="Nagy L.G."/>
            <person name="Riley R."/>
            <person name="Tritt A."/>
            <person name="Adam C."/>
            <person name="Daum C."/>
            <person name="Floudas D."/>
            <person name="Sun H."/>
            <person name="Yadav J.S."/>
            <person name="Pangilinan J."/>
            <person name="Larsson K.H."/>
            <person name="Matsuura K."/>
            <person name="Barry K."/>
            <person name="Labutti K."/>
            <person name="Kuo R."/>
            <person name="Ohm R.A."/>
            <person name="Bhattacharya S.S."/>
            <person name="Shirouzu T."/>
            <person name="Yoshinaga Y."/>
            <person name="Martin F.M."/>
            <person name="Grigoriev I.V."/>
            <person name="Hibbett D.S."/>
        </authorList>
    </citation>
    <scope>NUCLEOTIDE SEQUENCE [LARGE SCALE GENOMIC DNA]</scope>
    <source>
        <strain evidence="2 3">HHB12029</strain>
    </source>
</reference>
<protein>
    <submittedName>
        <fullName evidence="2">Uncharacterized protein</fullName>
    </submittedName>
</protein>
<evidence type="ECO:0000313" key="2">
    <source>
        <dbReference type="EMBL" id="KZW03490.1"/>
    </source>
</evidence>
<evidence type="ECO:0000256" key="1">
    <source>
        <dbReference type="SAM" id="MobiDB-lite"/>
    </source>
</evidence>
<sequence length="193" mass="21559">MTSPGCNNRLVAVAYDSRKNLYLPRNRGIARDFNAQDALPRPYSALPIGGGTDDGQCGSSLAAIEPIDYDPLDRSTRCSDVTLHSHGLRVRRRQHSRRSAARSLCINESAHYAPASRTRARARARQGSATRRRTRKSSARDPTLCGKRQDRPRTRAAARNRYRTRVSRRSAMVRDDKDARSQALTPKPTQTCA</sequence>